<protein>
    <submittedName>
        <fullName evidence="2">Uncharacterized protein</fullName>
    </submittedName>
</protein>
<feature type="compositionally biased region" description="Low complexity" evidence="1">
    <location>
        <begin position="89"/>
        <end position="98"/>
    </location>
</feature>
<feature type="compositionally biased region" description="Pro residues" evidence="1">
    <location>
        <begin position="99"/>
        <end position="109"/>
    </location>
</feature>
<accession>A0ABU6R4X7</accession>
<gene>
    <name evidence="2" type="ORF">PIB30_003781</name>
</gene>
<keyword evidence="3" id="KW-1185">Reference proteome</keyword>
<reference evidence="2 3" key="1">
    <citation type="journal article" date="2023" name="Plants (Basel)">
        <title>Bridging the Gap: Combining Genomics and Transcriptomics Approaches to Understand Stylosanthes scabra, an Orphan Legume from the Brazilian Caatinga.</title>
        <authorList>
            <person name="Ferreira-Neto J.R.C."/>
            <person name="da Silva M.D."/>
            <person name="Binneck E."/>
            <person name="de Melo N.F."/>
            <person name="da Silva R.H."/>
            <person name="de Melo A.L.T.M."/>
            <person name="Pandolfi V."/>
            <person name="Bustamante F.O."/>
            <person name="Brasileiro-Vidal A.C."/>
            <person name="Benko-Iseppon A.M."/>
        </authorList>
    </citation>
    <scope>NUCLEOTIDE SEQUENCE [LARGE SCALE GENOMIC DNA]</scope>
    <source>
        <tissue evidence="2">Leaves</tissue>
    </source>
</reference>
<dbReference type="Proteomes" id="UP001341840">
    <property type="component" value="Unassembled WGS sequence"/>
</dbReference>
<feature type="region of interest" description="Disordered" evidence="1">
    <location>
        <begin position="1"/>
        <end position="149"/>
    </location>
</feature>
<name>A0ABU6R4X7_9FABA</name>
<evidence type="ECO:0000313" key="2">
    <source>
        <dbReference type="EMBL" id="MED6118566.1"/>
    </source>
</evidence>
<organism evidence="2 3">
    <name type="scientific">Stylosanthes scabra</name>
    <dbReference type="NCBI Taxonomy" id="79078"/>
    <lineage>
        <taxon>Eukaryota</taxon>
        <taxon>Viridiplantae</taxon>
        <taxon>Streptophyta</taxon>
        <taxon>Embryophyta</taxon>
        <taxon>Tracheophyta</taxon>
        <taxon>Spermatophyta</taxon>
        <taxon>Magnoliopsida</taxon>
        <taxon>eudicotyledons</taxon>
        <taxon>Gunneridae</taxon>
        <taxon>Pentapetalae</taxon>
        <taxon>rosids</taxon>
        <taxon>fabids</taxon>
        <taxon>Fabales</taxon>
        <taxon>Fabaceae</taxon>
        <taxon>Papilionoideae</taxon>
        <taxon>50 kb inversion clade</taxon>
        <taxon>dalbergioids sensu lato</taxon>
        <taxon>Dalbergieae</taxon>
        <taxon>Pterocarpus clade</taxon>
        <taxon>Stylosanthes</taxon>
    </lineage>
</organism>
<comment type="caution">
    <text evidence="2">The sequence shown here is derived from an EMBL/GenBank/DDBJ whole genome shotgun (WGS) entry which is preliminary data.</text>
</comment>
<proteinExistence type="predicted"/>
<dbReference type="EMBL" id="JASCZI010030215">
    <property type="protein sequence ID" value="MED6118566.1"/>
    <property type="molecule type" value="Genomic_DNA"/>
</dbReference>
<evidence type="ECO:0000256" key="1">
    <source>
        <dbReference type="SAM" id="MobiDB-lite"/>
    </source>
</evidence>
<evidence type="ECO:0000313" key="3">
    <source>
        <dbReference type="Proteomes" id="UP001341840"/>
    </source>
</evidence>
<sequence>MSKRPNVPQDPREEIPVSQFAPPTMEDSHANAPHTQAGPTFTIPVPPPMPKAMQKLRPKQKIFRPPAPFGDVQFSIHPAHPMYPPTQPPQHQATTIQPRPMPNQPPPNRPSSSNTNGISPETMAAARGSTAEMLFQFMPTPNFRPPNQN</sequence>